<accession>D7DSQ5</accession>
<dbReference type="KEGG" id="mvo:Mvol_0505"/>
<sequence length="93" mass="10976">MIIKEIEFKSTPENYEKEKSGIKNNTVREFIAGMGDEYKLDVLLGFMNGDYYDDKLKIKIINKETGESFKRYVTDVTAFKTSKNDWLYIISWK</sequence>
<protein>
    <submittedName>
        <fullName evidence="1">Uncharacterized protein</fullName>
    </submittedName>
</protein>
<dbReference type="HOGENOM" id="CLU_173003_0_0_2"/>
<evidence type="ECO:0000313" key="2">
    <source>
        <dbReference type="Proteomes" id="UP000007722"/>
    </source>
</evidence>
<organism evidence="1 2">
    <name type="scientific">Methanococcus voltae (strain ATCC BAA-1334 / A3)</name>
    <dbReference type="NCBI Taxonomy" id="456320"/>
    <lineage>
        <taxon>Archaea</taxon>
        <taxon>Methanobacteriati</taxon>
        <taxon>Methanobacteriota</taxon>
        <taxon>Methanomada group</taxon>
        <taxon>Methanococci</taxon>
        <taxon>Methanococcales</taxon>
        <taxon>Methanococcaceae</taxon>
        <taxon>Methanococcus</taxon>
    </lineage>
</organism>
<dbReference type="EMBL" id="CP002057">
    <property type="protein sequence ID" value="ADI36165.1"/>
    <property type="molecule type" value="Genomic_DNA"/>
</dbReference>
<dbReference type="Proteomes" id="UP000007722">
    <property type="component" value="Chromosome"/>
</dbReference>
<reference evidence="1 2" key="1">
    <citation type="submission" date="2010-05" db="EMBL/GenBank/DDBJ databases">
        <title>Complete sequence of Methanococcus voltae A3.</title>
        <authorList>
            <consortium name="US DOE Joint Genome Institute"/>
            <person name="Lucas S."/>
            <person name="Copeland A."/>
            <person name="Lapidus A."/>
            <person name="Cheng J.-F."/>
            <person name="Bruce D."/>
            <person name="Goodwin L."/>
            <person name="Pitluck S."/>
            <person name="Lowry S."/>
            <person name="Clum A."/>
            <person name="Land M."/>
            <person name="Hauser L."/>
            <person name="Kyrpides N."/>
            <person name="Mikhailova N."/>
            <person name="Whitman W.B."/>
            <person name="Woyke T."/>
        </authorList>
    </citation>
    <scope>NUCLEOTIDE SEQUENCE [LARGE SCALE GENOMIC DNA]</scope>
    <source>
        <strain evidence="2">ATCC BAA-1334 / A3</strain>
    </source>
</reference>
<dbReference type="STRING" id="456320.Mvol_0505"/>
<gene>
    <name evidence="1" type="ordered locus">Mvol_0505</name>
</gene>
<keyword evidence="2" id="KW-1185">Reference proteome</keyword>
<evidence type="ECO:0000313" key="1">
    <source>
        <dbReference type="EMBL" id="ADI36165.1"/>
    </source>
</evidence>
<name>D7DSQ5_METV3</name>
<dbReference type="AlphaFoldDB" id="D7DSQ5"/>
<dbReference type="InParanoid" id="D7DSQ5"/>
<proteinExistence type="predicted"/>